<dbReference type="InterPro" id="IPR038765">
    <property type="entry name" value="Papain-like_cys_pep_sf"/>
</dbReference>
<dbReference type="PANTHER" id="PTHR47360:SF1">
    <property type="entry name" value="ENDOPEPTIDASE NLPC-RELATED"/>
    <property type="match status" value="1"/>
</dbReference>
<evidence type="ECO:0000256" key="1">
    <source>
        <dbReference type="ARBA" id="ARBA00007074"/>
    </source>
</evidence>
<accession>A0ABT7HJP9</accession>
<dbReference type="Proteomes" id="UP001225134">
    <property type="component" value="Unassembled WGS sequence"/>
</dbReference>
<dbReference type="RefSeq" id="WP_285153017.1">
    <property type="nucleotide sequence ID" value="NZ_CAUPPJ010000003.1"/>
</dbReference>
<evidence type="ECO:0000256" key="2">
    <source>
        <dbReference type="ARBA" id="ARBA00022670"/>
    </source>
</evidence>
<keyword evidence="2" id="KW-0645">Protease</keyword>
<dbReference type="InterPro" id="IPR000064">
    <property type="entry name" value="NLP_P60_dom"/>
</dbReference>
<keyword evidence="5" id="KW-0788">Thiol protease</keyword>
<evidence type="ECO:0000259" key="6">
    <source>
        <dbReference type="PROSITE" id="PS51935"/>
    </source>
</evidence>
<dbReference type="PROSITE" id="PS51935">
    <property type="entry name" value="NLPC_P60"/>
    <property type="match status" value="1"/>
</dbReference>
<proteinExistence type="inferred from homology"/>
<keyword evidence="3" id="KW-0732">Signal</keyword>
<evidence type="ECO:0000313" key="8">
    <source>
        <dbReference type="Proteomes" id="UP001225134"/>
    </source>
</evidence>
<evidence type="ECO:0000256" key="3">
    <source>
        <dbReference type="ARBA" id="ARBA00022729"/>
    </source>
</evidence>
<keyword evidence="4" id="KW-0378">Hydrolase</keyword>
<comment type="caution">
    <text evidence="7">The sequence shown here is derived from an EMBL/GenBank/DDBJ whole genome shotgun (WGS) entry which is preliminary data.</text>
</comment>
<organism evidence="7 8">
    <name type="scientific">Sneathia sanguinegens</name>
    <dbReference type="NCBI Taxonomy" id="40543"/>
    <lineage>
        <taxon>Bacteria</taxon>
        <taxon>Fusobacteriati</taxon>
        <taxon>Fusobacteriota</taxon>
        <taxon>Fusobacteriia</taxon>
        <taxon>Fusobacteriales</taxon>
        <taxon>Leptotrichiaceae</taxon>
        <taxon>Sneathia</taxon>
    </lineage>
</organism>
<reference evidence="7 8" key="1">
    <citation type="submission" date="2023-06" db="EMBL/GenBank/DDBJ databases">
        <title>Antibody response to the Sneathia vaginalis cytopathogenic toxin A during pregnancy.</title>
        <authorList>
            <person name="Mccoy Z.T."/>
            <person name="Serrano M.G."/>
            <person name="Spaine K."/>
            <person name="Edwards D.J."/>
            <person name="Buck G.A."/>
            <person name="Jefferson K."/>
        </authorList>
    </citation>
    <scope>NUCLEOTIDE SEQUENCE [LARGE SCALE GENOMIC DNA]</scope>
    <source>
        <strain evidence="7 8">CCUG 42621</strain>
    </source>
</reference>
<feature type="domain" description="NlpC/P60" evidence="6">
    <location>
        <begin position="82"/>
        <end position="204"/>
    </location>
</feature>
<sequence>MKKHKLCVLFIMIFGFFSKIGYSAKNNRQRNIEALIEKANHNRGEEPENFDEEYVHDEAFIQLKTKELKEKLSNAYEQIDNIILFESLMNAFGHWKGTKYRWGGDSKDGIDCSALTRRIYRAVFNGYELPRVSVDQIKRGKIVSKENLKPGDILFFRPRNSVNHTAVYVGNSLFINASSSNGVILSSLENSYWKQYFKFGVRVHAARER</sequence>
<evidence type="ECO:0000256" key="5">
    <source>
        <dbReference type="ARBA" id="ARBA00022807"/>
    </source>
</evidence>
<dbReference type="PANTHER" id="PTHR47360">
    <property type="entry name" value="MUREIN DD-ENDOPEPTIDASE MEPS/MUREIN LD-CARBOXYPEPTIDASE"/>
    <property type="match status" value="1"/>
</dbReference>
<dbReference type="EMBL" id="JASSPP010000006">
    <property type="protein sequence ID" value="MDK9580748.1"/>
    <property type="molecule type" value="Genomic_DNA"/>
</dbReference>
<keyword evidence="8" id="KW-1185">Reference proteome</keyword>
<evidence type="ECO:0000256" key="4">
    <source>
        <dbReference type="ARBA" id="ARBA00022801"/>
    </source>
</evidence>
<dbReference type="InterPro" id="IPR052062">
    <property type="entry name" value="Murein_DD/LD_carboxypeptidase"/>
</dbReference>
<name>A0ABT7HJP9_9FUSO</name>
<dbReference type="Gene3D" id="3.90.1720.10">
    <property type="entry name" value="endopeptidase domain like (from Nostoc punctiforme)"/>
    <property type="match status" value="1"/>
</dbReference>
<evidence type="ECO:0000313" key="7">
    <source>
        <dbReference type="EMBL" id="MDK9580748.1"/>
    </source>
</evidence>
<protein>
    <submittedName>
        <fullName evidence="7">NlpC/P60 family protein</fullName>
    </submittedName>
</protein>
<dbReference type="SUPFAM" id="SSF54001">
    <property type="entry name" value="Cysteine proteinases"/>
    <property type="match status" value="1"/>
</dbReference>
<gene>
    <name evidence="7" type="ORF">QQA45_04365</name>
</gene>
<dbReference type="Pfam" id="PF00877">
    <property type="entry name" value="NLPC_P60"/>
    <property type="match status" value="1"/>
</dbReference>
<comment type="similarity">
    <text evidence="1">Belongs to the peptidase C40 family.</text>
</comment>